<dbReference type="Gene3D" id="1.10.1760.20">
    <property type="match status" value="1"/>
</dbReference>
<feature type="transmembrane region" description="Helical" evidence="1">
    <location>
        <begin position="126"/>
        <end position="150"/>
    </location>
</feature>
<keyword evidence="1" id="KW-0812">Transmembrane</keyword>
<dbReference type="STRING" id="1423801.FD50_GL001095"/>
<proteinExistence type="predicted"/>
<keyword evidence="1" id="KW-1133">Transmembrane helix</keyword>
<reference evidence="2 3" key="1">
    <citation type="journal article" date="2015" name="Genome Announc.">
        <title>Expanding the biotechnology potential of lactobacilli through comparative genomics of 213 strains and associated genera.</title>
        <authorList>
            <person name="Sun Z."/>
            <person name="Harris H.M."/>
            <person name="McCann A."/>
            <person name="Guo C."/>
            <person name="Argimon S."/>
            <person name="Zhang W."/>
            <person name="Yang X."/>
            <person name="Jeffery I.B."/>
            <person name="Cooney J.C."/>
            <person name="Kagawa T.F."/>
            <person name="Liu W."/>
            <person name="Song Y."/>
            <person name="Salvetti E."/>
            <person name="Wrobel A."/>
            <person name="Rasinkangas P."/>
            <person name="Parkhill J."/>
            <person name="Rea M.C."/>
            <person name="O'Sullivan O."/>
            <person name="Ritari J."/>
            <person name="Douillard F.P."/>
            <person name="Paul Ross R."/>
            <person name="Yang R."/>
            <person name="Briner A.E."/>
            <person name="Felis G.E."/>
            <person name="de Vos W.M."/>
            <person name="Barrangou R."/>
            <person name="Klaenhammer T.R."/>
            <person name="Caufield P.W."/>
            <person name="Cui Y."/>
            <person name="Zhang H."/>
            <person name="O'Toole P.W."/>
        </authorList>
    </citation>
    <scope>NUCLEOTIDE SEQUENCE [LARGE SCALE GENOMIC DNA]</scope>
    <source>
        <strain evidence="2 3">DSM 16230</strain>
    </source>
</reference>
<protein>
    <recommendedName>
        <fullName evidence="4">Integral membrane protein</fullName>
    </recommendedName>
</protein>
<accession>A0A0R1UXS4</accession>
<keyword evidence="3" id="KW-1185">Reference proteome</keyword>
<feature type="transmembrane region" description="Helical" evidence="1">
    <location>
        <begin position="101"/>
        <end position="119"/>
    </location>
</feature>
<feature type="transmembrane region" description="Helical" evidence="1">
    <location>
        <begin position="20"/>
        <end position="42"/>
    </location>
</feature>
<feature type="transmembrane region" description="Helical" evidence="1">
    <location>
        <begin position="170"/>
        <end position="198"/>
    </location>
</feature>
<keyword evidence="1" id="KW-0472">Membrane</keyword>
<sequence length="205" mass="22226">MEKTGVETLGNKNRTLRSVFIAFFCAIIILQNLIPFLGYIPLGPLDLTLIHITVIVAAFVLGVRAGALVGGVWGVITFIRAFVWPTSPLATIVFINPLVAIFPRIMIGVVAAVVFRLVLSKTNKAFAAMSLAAVLASLTNTFLVLGQIYFFYQGKSQILYHLDAQALLPYLLGVIGTNGIPEAILAGIIAPLISMPLIKKWDFQK</sequence>
<dbReference type="AlphaFoldDB" id="A0A0R1UXS4"/>
<evidence type="ECO:0000313" key="2">
    <source>
        <dbReference type="EMBL" id="KRL97886.1"/>
    </source>
</evidence>
<organism evidence="2 3">
    <name type="scientific">Liquorilactobacillus satsumensis DSM 16230 = JCM 12392</name>
    <dbReference type="NCBI Taxonomy" id="1423801"/>
    <lineage>
        <taxon>Bacteria</taxon>
        <taxon>Bacillati</taxon>
        <taxon>Bacillota</taxon>
        <taxon>Bacilli</taxon>
        <taxon>Lactobacillales</taxon>
        <taxon>Lactobacillaceae</taxon>
        <taxon>Liquorilactobacillus</taxon>
    </lineage>
</organism>
<comment type="caution">
    <text evidence="2">The sequence shown here is derived from an EMBL/GenBank/DDBJ whole genome shotgun (WGS) entry which is preliminary data.</text>
</comment>
<dbReference type="EMBL" id="AZFQ01000047">
    <property type="protein sequence ID" value="KRL97886.1"/>
    <property type="molecule type" value="Genomic_DNA"/>
</dbReference>
<dbReference type="Pfam" id="PF12822">
    <property type="entry name" value="ECF_trnsprt"/>
    <property type="match status" value="1"/>
</dbReference>
<gene>
    <name evidence="2" type="ORF">FD50_GL001095</name>
</gene>
<dbReference type="InterPro" id="IPR024529">
    <property type="entry name" value="ECF_trnsprt_substrate-spec"/>
</dbReference>
<dbReference type="PATRIC" id="fig|1423801.4.peg.1116"/>
<evidence type="ECO:0000256" key="1">
    <source>
        <dbReference type="SAM" id="Phobius"/>
    </source>
</evidence>
<name>A0A0R1UXS4_9LACO</name>
<evidence type="ECO:0008006" key="4">
    <source>
        <dbReference type="Google" id="ProtNLM"/>
    </source>
</evidence>
<dbReference type="Proteomes" id="UP000051166">
    <property type="component" value="Unassembled WGS sequence"/>
</dbReference>
<dbReference type="GO" id="GO:0022857">
    <property type="term" value="F:transmembrane transporter activity"/>
    <property type="evidence" value="ECO:0007669"/>
    <property type="project" value="InterPro"/>
</dbReference>
<evidence type="ECO:0000313" key="3">
    <source>
        <dbReference type="Proteomes" id="UP000051166"/>
    </source>
</evidence>